<comment type="caution">
    <text evidence="3">The sequence shown here is derived from an EMBL/GenBank/DDBJ whole genome shotgun (WGS) entry which is preliminary data.</text>
</comment>
<reference evidence="3 4" key="1">
    <citation type="submission" date="2019-03" db="EMBL/GenBank/DDBJ databases">
        <title>First draft genome of Liparis tanakae, snailfish: a comprehensive survey of snailfish specific genes.</title>
        <authorList>
            <person name="Kim W."/>
            <person name="Song I."/>
            <person name="Jeong J.-H."/>
            <person name="Kim D."/>
            <person name="Kim S."/>
            <person name="Ryu S."/>
            <person name="Song J.Y."/>
            <person name="Lee S.K."/>
        </authorList>
    </citation>
    <scope>NUCLEOTIDE SEQUENCE [LARGE SCALE GENOMIC DNA]</scope>
    <source>
        <tissue evidence="3">Muscle</tissue>
    </source>
</reference>
<feature type="region of interest" description="Disordered" evidence="1">
    <location>
        <begin position="225"/>
        <end position="248"/>
    </location>
</feature>
<evidence type="ECO:0000256" key="2">
    <source>
        <dbReference type="SAM" id="Phobius"/>
    </source>
</evidence>
<keyword evidence="4" id="KW-1185">Reference proteome</keyword>
<evidence type="ECO:0000256" key="1">
    <source>
        <dbReference type="SAM" id="MobiDB-lite"/>
    </source>
</evidence>
<sequence length="285" mass="30438">MQEEEVDRGSESGEMDAGLQMDAGAVLVAMAGAVVVLAGGVNWPLAPLSELTSLVGELFFLAEQSVSSHQPETGLRHRGTGNTHTGDTGDVKQPVTSTELRMRRKERGKEFANKQTDAIKHTRLQIINEEAKSRLESQQGHREEGRGLGLLEPSQPPALCAEVSACRVKPALQTGPLKSSKEQELNLDLAFTFGRQWRAFAAFPSPRACGESVTARLSAGPSPVIRRVDTAPGSASGDEEEGGRPAPVPLLLELSGRNFGLTPPSHLRLMDGGGLQTPHRGICLI</sequence>
<dbReference type="Proteomes" id="UP000314294">
    <property type="component" value="Unassembled WGS sequence"/>
</dbReference>
<keyword evidence="2" id="KW-0812">Transmembrane</keyword>
<accession>A0A4Z2F8U0</accession>
<gene>
    <name evidence="3" type="ORF">EYF80_052623</name>
</gene>
<name>A0A4Z2F8U0_9TELE</name>
<organism evidence="3 4">
    <name type="scientific">Liparis tanakae</name>
    <name type="common">Tanaka's snailfish</name>
    <dbReference type="NCBI Taxonomy" id="230148"/>
    <lineage>
        <taxon>Eukaryota</taxon>
        <taxon>Metazoa</taxon>
        <taxon>Chordata</taxon>
        <taxon>Craniata</taxon>
        <taxon>Vertebrata</taxon>
        <taxon>Euteleostomi</taxon>
        <taxon>Actinopterygii</taxon>
        <taxon>Neopterygii</taxon>
        <taxon>Teleostei</taxon>
        <taxon>Neoteleostei</taxon>
        <taxon>Acanthomorphata</taxon>
        <taxon>Eupercaria</taxon>
        <taxon>Perciformes</taxon>
        <taxon>Cottioidei</taxon>
        <taxon>Cottales</taxon>
        <taxon>Liparidae</taxon>
        <taxon>Liparis</taxon>
    </lineage>
</organism>
<dbReference type="EMBL" id="SRLO01001518">
    <property type="protein sequence ID" value="TNN37214.1"/>
    <property type="molecule type" value="Genomic_DNA"/>
</dbReference>
<proteinExistence type="predicted"/>
<feature type="transmembrane region" description="Helical" evidence="2">
    <location>
        <begin position="23"/>
        <end position="45"/>
    </location>
</feature>
<feature type="region of interest" description="Disordered" evidence="1">
    <location>
        <begin position="67"/>
        <end position="114"/>
    </location>
</feature>
<dbReference type="AlphaFoldDB" id="A0A4Z2F8U0"/>
<keyword evidence="2" id="KW-1133">Transmembrane helix</keyword>
<evidence type="ECO:0000313" key="4">
    <source>
        <dbReference type="Proteomes" id="UP000314294"/>
    </source>
</evidence>
<keyword evidence="2" id="KW-0472">Membrane</keyword>
<dbReference type="OrthoDB" id="10642612at2759"/>
<evidence type="ECO:0000313" key="3">
    <source>
        <dbReference type="EMBL" id="TNN37214.1"/>
    </source>
</evidence>
<protein>
    <submittedName>
        <fullName evidence="3">Uncharacterized protein</fullName>
    </submittedName>
</protein>